<keyword evidence="4" id="KW-1185">Reference proteome</keyword>
<organism evidence="3 4">
    <name type="scientific">Pelagicoccus enzymogenes</name>
    <dbReference type="NCBI Taxonomy" id="2773457"/>
    <lineage>
        <taxon>Bacteria</taxon>
        <taxon>Pseudomonadati</taxon>
        <taxon>Verrucomicrobiota</taxon>
        <taxon>Opitutia</taxon>
        <taxon>Puniceicoccales</taxon>
        <taxon>Pelagicoccaceae</taxon>
        <taxon>Pelagicoccus</taxon>
    </lineage>
</organism>
<dbReference type="InterPro" id="IPR036249">
    <property type="entry name" value="Thioredoxin-like_sf"/>
</dbReference>
<dbReference type="PROSITE" id="PS51352">
    <property type="entry name" value="THIOREDOXIN_2"/>
    <property type="match status" value="1"/>
</dbReference>
<comment type="caution">
    <text evidence="3">The sequence shown here is derived from an EMBL/GenBank/DDBJ whole genome shotgun (WGS) entry which is preliminary data.</text>
</comment>
<feature type="chain" id="PRO_5037342423" evidence="1">
    <location>
        <begin position="28"/>
        <end position="215"/>
    </location>
</feature>
<keyword evidence="1" id="KW-0732">Signal</keyword>
<dbReference type="InterPro" id="IPR000866">
    <property type="entry name" value="AhpC/TSA"/>
</dbReference>
<evidence type="ECO:0000256" key="1">
    <source>
        <dbReference type="SAM" id="SignalP"/>
    </source>
</evidence>
<dbReference type="RefSeq" id="WP_191617110.1">
    <property type="nucleotide sequence ID" value="NZ_JACYFG010000030.1"/>
</dbReference>
<reference evidence="3" key="1">
    <citation type="submission" date="2020-09" db="EMBL/GenBank/DDBJ databases">
        <title>Pelagicoccus enzymogenes sp. nov. with an EPS production, isolated from marine sediment.</title>
        <authorList>
            <person name="Feng X."/>
        </authorList>
    </citation>
    <scope>NUCLEOTIDE SEQUENCE</scope>
    <source>
        <strain evidence="3">NFK12</strain>
    </source>
</reference>
<dbReference type="PANTHER" id="PTHR42852">
    <property type="entry name" value="THIOL:DISULFIDE INTERCHANGE PROTEIN DSBE"/>
    <property type="match status" value="1"/>
</dbReference>
<feature type="domain" description="Thioredoxin" evidence="2">
    <location>
        <begin position="48"/>
        <end position="199"/>
    </location>
</feature>
<dbReference type="PANTHER" id="PTHR42852:SF17">
    <property type="entry name" value="THIOREDOXIN-LIKE PROTEIN HI_1115"/>
    <property type="match status" value="1"/>
</dbReference>
<dbReference type="InterPro" id="IPR013766">
    <property type="entry name" value="Thioredoxin_domain"/>
</dbReference>
<dbReference type="Pfam" id="PF00578">
    <property type="entry name" value="AhpC-TSA"/>
    <property type="match status" value="1"/>
</dbReference>
<evidence type="ECO:0000313" key="3">
    <source>
        <dbReference type="EMBL" id="MBD5779990.1"/>
    </source>
</evidence>
<gene>
    <name evidence="3" type="ORF">IEN85_10865</name>
</gene>
<dbReference type="Gene3D" id="3.40.30.10">
    <property type="entry name" value="Glutaredoxin"/>
    <property type="match status" value="1"/>
</dbReference>
<dbReference type="SUPFAM" id="SSF52833">
    <property type="entry name" value="Thioredoxin-like"/>
    <property type="match status" value="1"/>
</dbReference>
<dbReference type="GO" id="GO:0016209">
    <property type="term" value="F:antioxidant activity"/>
    <property type="evidence" value="ECO:0007669"/>
    <property type="project" value="InterPro"/>
</dbReference>
<evidence type="ECO:0000313" key="4">
    <source>
        <dbReference type="Proteomes" id="UP000622317"/>
    </source>
</evidence>
<dbReference type="AlphaFoldDB" id="A0A927FA71"/>
<dbReference type="EMBL" id="JACYFG010000030">
    <property type="protein sequence ID" value="MBD5779990.1"/>
    <property type="molecule type" value="Genomic_DNA"/>
</dbReference>
<dbReference type="InterPro" id="IPR050553">
    <property type="entry name" value="Thioredoxin_ResA/DsbE_sf"/>
</dbReference>
<protein>
    <submittedName>
        <fullName evidence="3">Redoxin domain-containing protein</fullName>
    </submittedName>
</protein>
<dbReference type="CDD" id="cd02966">
    <property type="entry name" value="TlpA_like_family"/>
    <property type="match status" value="1"/>
</dbReference>
<dbReference type="Proteomes" id="UP000622317">
    <property type="component" value="Unassembled WGS sequence"/>
</dbReference>
<name>A0A927FA71_9BACT</name>
<proteinExistence type="predicted"/>
<feature type="signal peptide" evidence="1">
    <location>
        <begin position="1"/>
        <end position="27"/>
    </location>
</feature>
<evidence type="ECO:0000259" key="2">
    <source>
        <dbReference type="PROSITE" id="PS51352"/>
    </source>
</evidence>
<sequence>MAKKLMNKTLQIPLLLTFLAFATATQAQTTTDATILKFSLESHDSFAPRIGSTFPEIDLIDTNGKRWNSETLTGKVVYLNFWSTGCGPCLKEMPELNTAFTYFSDDPDVVILSINCFDTEVRLNQYLKNNEMRMPVCKMGMEVVDLISANGVSSLPTHFIIDQDWNLAIAAIGGKFDIDKKLIGSIEQIANREYKQIENKEPNQAVDTTAVSAPR</sequence>
<accession>A0A927FA71</accession>
<dbReference type="GO" id="GO:0016491">
    <property type="term" value="F:oxidoreductase activity"/>
    <property type="evidence" value="ECO:0007669"/>
    <property type="project" value="InterPro"/>
</dbReference>